<dbReference type="EMBL" id="BSOW01000024">
    <property type="protein sequence ID" value="GLR89216.1"/>
    <property type="molecule type" value="Genomic_DNA"/>
</dbReference>
<reference evidence="2" key="1">
    <citation type="journal article" date="2019" name="Int. J. Syst. Evol. Microbiol.">
        <title>The Global Catalogue of Microorganisms (GCM) 10K type strain sequencing project: providing services to taxonomists for standard genome sequencing and annotation.</title>
        <authorList>
            <consortium name="The Broad Institute Genomics Platform"/>
            <consortium name="The Broad Institute Genome Sequencing Center for Infectious Disease"/>
            <person name="Wu L."/>
            <person name="Ma J."/>
        </authorList>
    </citation>
    <scope>NUCLEOTIDE SEQUENCE [LARGE SCALE GENOMIC DNA]</scope>
    <source>
        <strain evidence="2">NBRC 102520</strain>
    </source>
</reference>
<name>A0ABQ6B5V6_9BRAD</name>
<keyword evidence="2" id="KW-1185">Reference proteome</keyword>
<evidence type="ECO:0000313" key="1">
    <source>
        <dbReference type="EMBL" id="GLR89216.1"/>
    </source>
</evidence>
<organism evidence="1 2">
    <name type="scientific">Bradyrhizobium iriomotense</name>
    <dbReference type="NCBI Taxonomy" id="441950"/>
    <lineage>
        <taxon>Bacteria</taxon>
        <taxon>Pseudomonadati</taxon>
        <taxon>Pseudomonadota</taxon>
        <taxon>Alphaproteobacteria</taxon>
        <taxon>Hyphomicrobiales</taxon>
        <taxon>Nitrobacteraceae</taxon>
        <taxon>Bradyrhizobium</taxon>
    </lineage>
</organism>
<proteinExistence type="predicted"/>
<accession>A0ABQ6B5V6</accession>
<sequence>MKEFCGSAWLTRMGAEDPAKQGVARAIRLAARTGRRRRIMGLAWRVAETEKFRASTIEPPIGCDPLCCAKHMPDLNTTAPPFAPLKHDPEKCGAAFRKDHARTII</sequence>
<protein>
    <submittedName>
        <fullName evidence="1">Uncharacterized protein</fullName>
    </submittedName>
</protein>
<comment type="caution">
    <text evidence="1">The sequence shown here is derived from an EMBL/GenBank/DDBJ whole genome shotgun (WGS) entry which is preliminary data.</text>
</comment>
<evidence type="ECO:0000313" key="2">
    <source>
        <dbReference type="Proteomes" id="UP001156905"/>
    </source>
</evidence>
<gene>
    <name evidence="1" type="ORF">GCM10007857_59290</name>
</gene>
<dbReference type="Proteomes" id="UP001156905">
    <property type="component" value="Unassembled WGS sequence"/>
</dbReference>